<dbReference type="Gene3D" id="1.20.1280.50">
    <property type="match status" value="1"/>
</dbReference>
<dbReference type="InterPro" id="IPR032675">
    <property type="entry name" value="LRR_dom_sf"/>
</dbReference>
<dbReference type="EMBL" id="JAWWNJ010000009">
    <property type="protein sequence ID" value="KAK7048246.1"/>
    <property type="molecule type" value="Genomic_DNA"/>
</dbReference>
<sequence>MSSRAALNEKIRDCSKSQIQSLIEESQSKLASFDSQIAALIEQREQERVSLTALRSVIAPVWAIPVELLVEIFRCAIAVEYAFTIRDYAPTLRLSQVCAHWREVAHATPQLWSGRVDITNHIPSKLSVSAYAEGLRSWLAHSAPLLIPISITPESDRRLSTCDWKDILPILEEVLEISTRWRSFEILNPIALRDLPAAFVQRLPGYAMDNLEELSLDEQSLTPFTLCFGKTPRLRIVSLARNIRVPLSWSRITNLTLSEPPGFILRLLPHCNDLVYANFSVYGELTPAHAGVALQLKHLRTLSLYFYGNEPDTSWPFVSFLDRFNVPGLEHLRLSLQNVLAWSEPRFTSFQSKTPNITQFELQCSEITSTELAAVLSHAPLLRSLRLKDCLRCLDHTFTDSLHYREGITPWVPRLEAFNLSCDPVSENLAVFETSLLDMIASRWWANEAMDTLSSPPAVARWAHLYIGPPRHHYGETFMNEVQKLKDSGLTIHVYNPQP</sequence>
<accession>A0AAW0D9M5</accession>
<reference evidence="2 3" key="1">
    <citation type="journal article" date="2024" name="J Genomics">
        <title>Draft genome sequencing and assembly of Favolaschia claudopus CIRM-BRFM 2984 isolated from oak limbs.</title>
        <authorList>
            <person name="Navarro D."/>
            <person name="Drula E."/>
            <person name="Chaduli D."/>
            <person name="Cazenave R."/>
            <person name="Ahrendt S."/>
            <person name="Wang J."/>
            <person name="Lipzen A."/>
            <person name="Daum C."/>
            <person name="Barry K."/>
            <person name="Grigoriev I.V."/>
            <person name="Favel A."/>
            <person name="Rosso M.N."/>
            <person name="Martin F."/>
        </authorList>
    </citation>
    <scope>NUCLEOTIDE SEQUENCE [LARGE SCALE GENOMIC DNA]</scope>
    <source>
        <strain evidence="2 3">CIRM-BRFM 2984</strain>
    </source>
</reference>
<dbReference type="Gene3D" id="3.80.10.10">
    <property type="entry name" value="Ribonuclease Inhibitor"/>
    <property type="match status" value="1"/>
</dbReference>
<organism evidence="2 3">
    <name type="scientific">Favolaschia claudopus</name>
    <dbReference type="NCBI Taxonomy" id="2862362"/>
    <lineage>
        <taxon>Eukaryota</taxon>
        <taxon>Fungi</taxon>
        <taxon>Dikarya</taxon>
        <taxon>Basidiomycota</taxon>
        <taxon>Agaricomycotina</taxon>
        <taxon>Agaricomycetes</taxon>
        <taxon>Agaricomycetidae</taxon>
        <taxon>Agaricales</taxon>
        <taxon>Marasmiineae</taxon>
        <taxon>Mycenaceae</taxon>
        <taxon>Favolaschia</taxon>
    </lineage>
</organism>
<feature type="domain" description="F-box" evidence="1">
    <location>
        <begin position="62"/>
        <end position="113"/>
    </location>
</feature>
<dbReference type="SUPFAM" id="SSF52047">
    <property type="entry name" value="RNI-like"/>
    <property type="match status" value="1"/>
</dbReference>
<dbReference type="Proteomes" id="UP001362999">
    <property type="component" value="Unassembled WGS sequence"/>
</dbReference>
<dbReference type="InterPro" id="IPR001810">
    <property type="entry name" value="F-box_dom"/>
</dbReference>
<dbReference type="Pfam" id="PF12937">
    <property type="entry name" value="F-box-like"/>
    <property type="match status" value="1"/>
</dbReference>
<keyword evidence="3" id="KW-1185">Reference proteome</keyword>
<comment type="caution">
    <text evidence="2">The sequence shown here is derived from an EMBL/GenBank/DDBJ whole genome shotgun (WGS) entry which is preliminary data.</text>
</comment>
<evidence type="ECO:0000313" key="3">
    <source>
        <dbReference type="Proteomes" id="UP001362999"/>
    </source>
</evidence>
<protein>
    <submittedName>
        <fullName evidence="2">F-box domain-containing protein</fullName>
    </submittedName>
</protein>
<name>A0AAW0D9M5_9AGAR</name>
<evidence type="ECO:0000313" key="2">
    <source>
        <dbReference type="EMBL" id="KAK7048246.1"/>
    </source>
</evidence>
<evidence type="ECO:0000259" key="1">
    <source>
        <dbReference type="Pfam" id="PF12937"/>
    </source>
</evidence>
<proteinExistence type="predicted"/>
<dbReference type="AlphaFoldDB" id="A0AAW0D9M5"/>
<gene>
    <name evidence="2" type="ORF">R3P38DRAFT_2868223</name>
</gene>